<evidence type="ECO:0000313" key="1">
    <source>
        <dbReference type="EMBL" id="PWB08371.1"/>
    </source>
</evidence>
<dbReference type="AlphaFoldDB" id="A0A2V1IU49"/>
<accession>A0A2V1IU49</accession>
<evidence type="ECO:0008006" key="3">
    <source>
        <dbReference type="Google" id="ProtNLM"/>
    </source>
</evidence>
<protein>
    <recommendedName>
        <fullName evidence="3">Baseplate protein J-like domain-containing protein</fullName>
    </recommendedName>
</protein>
<name>A0A2V1IU49_9BACT</name>
<dbReference type="RefSeq" id="WP_107035474.1">
    <property type="nucleotide sequence ID" value="NZ_PUBV01000006.1"/>
</dbReference>
<gene>
    <name evidence="1" type="ORF">C5O25_04155</name>
</gene>
<reference evidence="2" key="1">
    <citation type="submission" date="2018-02" db="EMBL/GenBank/DDBJ databases">
        <authorList>
            <person name="Clavel T."/>
            <person name="Strowig T."/>
        </authorList>
    </citation>
    <scope>NUCLEOTIDE SEQUENCE [LARGE SCALE GENOMIC DNA]</scope>
    <source>
        <strain evidence="2">DSM 100764</strain>
    </source>
</reference>
<organism evidence="1 2">
    <name type="scientific">Paramuribaculum intestinale</name>
    <dbReference type="NCBI Taxonomy" id="2094151"/>
    <lineage>
        <taxon>Bacteria</taxon>
        <taxon>Pseudomonadati</taxon>
        <taxon>Bacteroidota</taxon>
        <taxon>Bacteroidia</taxon>
        <taxon>Bacteroidales</taxon>
        <taxon>Muribaculaceae</taxon>
        <taxon>Paramuribaculum</taxon>
    </lineage>
</organism>
<evidence type="ECO:0000313" key="2">
    <source>
        <dbReference type="Proteomes" id="UP000244925"/>
    </source>
</evidence>
<dbReference type="Proteomes" id="UP000244925">
    <property type="component" value="Unassembled WGS sequence"/>
</dbReference>
<sequence length="279" mass="31063">MARTIAEIKDSMTADLMRNPDVARAYGFETGAAFSSHFSKVSVESLLFYIVACAIWVLENLFDQHRHDVEQRIEAIIPHRPKWYRDKVLGFMKDKTLVPDTDHYDTSGMNDGDIEAARVVKYAAASENADASILTIKVAGEVGGVRQPLDADTEIQLLAYIGEIKDAGVRVNLVNQTADVFHCEVDVYYDAMLLPETVETQCRETIRNYIENLPFNGEYSNMALVDELQKIEGVRIVEMSGATTEVDGESTPTDIDARFTPAAGYFSAGNIIVNMKSYK</sequence>
<keyword evidence="2" id="KW-1185">Reference proteome</keyword>
<comment type="caution">
    <text evidence="1">The sequence shown here is derived from an EMBL/GenBank/DDBJ whole genome shotgun (WGS) entry which is preliminary data.</text>
</comment>
<dbReference type="EMBL" id="PUBV01000006">
    <property type="protein sequence ID" value="PWB08371.1"/>
    <property type="molecule type" value="Genomic_DNA"/>
</dbReference>
<proteinExistence type="predicted"/>